<dbReference type="PANTHER" id="PTHR30572">
    <property type="entry name" value="MEMBRANE COMPONENT OF TRANSPORTER-RELATED"/>
    <property type="match status" value="1"/>
</dbReference>
<keyword evidence="12" id="KW-1185">Reference proteome</keyword>
<dbReference type="Pfam" id="PF02687">
    <property type="entry name" value="FtsX"/>
    <property type="match status" value="2"/>
</dbReference>
<dbReference type="InterPro" id="IPR050250">
    <property type="entry name" value="Macrolide_Exporter_MacB"/>
</dbReference>
<comment type="caution">
    <text evidence="9">The sequence shown here is derived from an EMBL/GenBank/DDBJ whole genome shotgun (WGS) entry which is preliminary data.</text>
</comment>
<dbReference type="EMBL" id="QSTF01000004">
    <property type="protein sequence ID" value="RGM42318.1"/>
    <property type="molecule type" value="Genomic_DNA"/>
</dbReference>
<dbReference type="GO" id="GO:0022857">
    <property type="term" value="F:transmembrane transporter activity"/>
    <property type="evidence" value="ECO:0007669"/>
    <property type="project" value="TreeGrafter"/>
</dbReference>
<dbReference type="AlphaFoldDB" id="A0A3E4MX85"/>
<dbReference type="GO" id="GO:0005886">
    <property type="term" value="C:plasma membrane"/>
    <property type="evidence" value="ECO:0007669"/>
    <property type="project" value="UniProtKB-SubCell"/>
</dbReference>
<gene>
    <name evidence="10" type="ORF">DXC17_03170</name>
    <name evidence="9" type="ORF">DXD04_11460</name>
</gene>
<name>A0A3E4MX85_9BACT</name>
<evidence type="ECO:0000256" key="2">
    <source>
        <dbReference type="ARBA" id="ARBA00022475"/>
    </source>
</evidence>
<dbReference type="Proteomes" id="UP000260862">
    <property type="component" value="Unassembled WGS sequence"/>
</dbReference>
<accession>A0A3E4MX85</accession>
<keyword evidence="4 6" id="KW-1133">Transmembrane helix</keyword>
<dbReference type="PANTHER" id="PTHR30572:SF18">
    <property type="entry name" value="ABC-TYPE MACROLIDE FAMILY EXPORT SYSTEM PERMEASE COMPONENT 2"/>
    <property type="match status" value="1"/>
</dbReference>
<feature type="domain" description="ABC3 transporter permease C-terminal" evidence="7">
    <location>
        <begin position="673"/>
        <end position="786"/>
    </location>
</feature>
<dbReference type="InterPro" id="IPR003838">
    <property type="entry name" value="ABC3_permease_C"/>
</dbReference>
<feature type="transmembrane region" description="Helical" evidence="6">
    <location>
        <begin position="20"/>
        <end position="39"/>
    </location>
</feature>
<comment type="subcellular location">
    <subcellularLocation>
        <location evidence="1">Cell membrane</location>
        <topology evidence="1">Multi-pass membrane protein</topology>
    </subcellularLocation>
</comment>
<evidence type="ECO:0000313" key="9">
    <source>
        <dbReference type="EMBL" id="RGK53952.1"/>
    </source>
</evidence>
<feature type="transmembrane region" description="Helical" evidence="6">
    <location>
        <begin position="756"/>
        <end position="776"/>
    </location>
</feature>
<dbReference type="Proteomes" id="UP000260780">
    <property type="component" value="Unassembled WGS sequence"/>
</dbReference>
<protein>
    <submittedName>
        <fullName evidence="9">ABC transporter permease</fullName>
    </submittedName>
</protein>
<proteinExistence type="predicted"/>
<keyword evidence="2" id="KW-1003">Cell membrane</keyword>
<evidence type="ECO:0000256" key="6">
    <source>
        <dbReference type="SAM" id="Phobius"/>
    </source>
</evidence>
<feature type="transmembrane region" description="Helical" evidence="6">
    <location>
        <begin position="401"/>
        <end position="425"/>
    </location>
</feature>
<feature type="transmembrane region" description="Helical" evidence="6">
    <location>
        <begin position="315"/>
        <end position="341"/>
    </location>
</feature>
<sequence length="793" mass="90467">MNTLRYALRFLLRARTYTLINLLGLAFSLACCIILLRYIHRELTVDTHCVDREKVYAVQVSVSGGAYWGSYAAYRNDSVLIAPELIETKCSFVPLENDFLVSEGHRYRCDALATDSTFFQLFSYPLIQGEKNLTDPSSVVLTQSYAREVFGSDNPVGKTITYSNGQEYVVKGVIGLPTNKTWLNFDLLLANTSSNRWEKMPLDLYRFVPGADMNKLNQVGKHPRSLNPHYPSDTRVYTFRFVPLKECYFSKLEIREQSPIYVWGDWGQLQIFMGICALLLVTGLLNFINLYMIFMLKRTHEYGIRRVFGAGRGAVFAQIFAENFLLSALAVLLAWVCIELTRVPVSRFFGFDFSYTAFDGYLSLVLLVFLPLMASLYPYFRFTRILPSVGIRLVSTAGQSVRARMGLLLLQYVLTLILVVLAFYFNRQLDTLLNTEPGYRTENILVAHLAHESKDFSSYQNPEDIQARVQRVKQLGAKMKACPDIEYWVADQSALTSSDFGMKFIGNNGRTAFLYMWYANPSFFRLYELRFVEGTLPSMEEEEDWDREYYVVNRAALKELGYDSCQGATLMYEDDKMRAQNPEAHSIVAVIDDYYDGHISAGVHPMVFVVRRGSSGDLYTLSFRPGRLAAVMDYLKKVEREIYGTEEFEYTLFSDQVKQIYAADRRMAMLYTSFAFIAIVVSCLGLFGISLFDIRQRYREIAIRKVNGAMLKDLYVLLLRRYVGMLLLAAVVAVPLAWLAIHYYTADLVVKAPVTVGLFLTAFLIVAVISVATLLWQVNKASRINPSEVMKSE</sequence>
<evidence type="ECO:0000313" key="10">
    <source>
        <dbReference type="EMBL" id="RGM42318.1"/>
    </source>
</evidence>
<dbReference type="InterPro" id="IPR025857">
    <property type="entry name" value="MacB_PCD"/>
</dbReference>
<evidence type="ECO:0000259" key="8">
    <source>
        <dbReference type="Pfam" id="PF12704"/>
    </source>
</evidence>
<organism evidence="9 12">
    <name type="scientific">Phocaeicola plebeius</name>
    <dbReference type="NCBI Taxonomy" id="310297"/>
    <lineage>
        <taxon>Bacteria</taxon>
        <taxon>Pseudomonadati</taxon>
        <taxon>Bacteroidota</taxon>
        <taxon>Bacteroidia</taxon>
        <taxon>Bacteroidales</taxon>
        <taxon>Bacteroidaceae</taxon>
        <taxon>Phocaeicola</taxon>
    </lineage>
</organism>
<dbReference type="PROSITE" id="PS51257">
    <property type="entry name" value="PROKAR_LIPOPROTEIN"/>
    <property type="match status" value="1"/>
</dbReference>
<evidence type="ECO:0000259" key="7">
    <source>
        <dbReference type="Pfam" id="PF02687"/>
    </source>
</evidence>
<dbReference type="Pfam" id="PF12704">
    <property type="entry name" value="MacB_PCD"/>
    <property type="match status" value="1"/>
</dbReference>
<evidence type="ECO:0000256" key="4">
    <source>
        <dbReference type="ARBA" id="ARBA00022989"/>
    </source>
</evidence>
<keyword evidence="5 6" id="KW-0472">Membrane</keyword>
<reference evidence="11 12" key="1">
    <citation type="submission" date="2018-08" db="EMBL/GenBank/DDBJ databases">
        <title>A genome reference for cultivated species of the human gut microbiota.</title>
        <authorList>
            <person name="Zou Y."/>
            <person name="Xue W."/>
            <person name="Luo G."/>
        </authorList>
    </citation>
    <scope>NUCLEOTIDE SEQUENCE [LARGE SCALE GENOMIC DNA]</scope>
    <source>
        <strain evidence="10 11">OM08-14</strain>
        <strain evidence="9 12">TF10-3AC</strain>
    </source>
</reference>
<evidence type="ECO:0000313" key="12">
    <source>
        <dbReference type="Proteomes" id="UP000260862"/>
    </source>
</evidence>
<evidence type="ECO:0000256" key="3">
    <source>
        <dbReference type="ARBA" id="ARBA00022692"/>
    </source>
</evidence>
<feature type="transmembrane region" description="Helical" evidence="6">
    <location>
        <begin position="668"/>
        <end position="692"/>
    </location>
</feature>
<evidence type="ECO:0000313" key="11">
    <source>
        <dbReference type="Proteomes" id="UP000260780"/>
    </source>
</evidence>
<feature type="transmembrane region" description="Helical" evidence="6">
    <location>
        <begin position="722"/>
        <end position="744"/>
    </location>
</feature>
<evidence type="ECO:0000256" key="5">
    <source>
        <dbReference type="ARBA" id="ARBA00023136"/>
    </source>
</evidence>
<feature type="domain" description="ABC3 transporter permease C-terminal" evidence="7">
    <location>
        <begin position="275"/>
        <end position="385"/>
    </location>
</feature>
<keyword evidence="3 6" id="KW-0812">Transmembrane</keyword>
<evidence type="ECO:0000256" key="1">
    <source>
        <dbReference type="ARBA" id="ARBA00004651"/>
    </source>
</evidence>
<feature type="transmembrane region" description="Helical" evidence="6">
    <location>
        <begin position="361"/>
        <end position="380"/>
    </location>
</feature>
<dbReference type="RefSeq" id="WP_117673362.1">
    <property type="nucleotide sequence ID" value="NZ_CABOGR010000021.1"/>
</dbReference>
<feature type="domain" description="MacB-like periplasmic core" evidence="8">
    <location>
        <begin position="18"/>
        <end position="177"/>
    </location>
</feature>
<dbReference type="EMBL" id="QSQT01000021">
    <property type="protein sequence ID" value="RGK53952.1"/>
    <property type="molecule type" value="Genomic_DNA"/>
</dbReference>
<feature type="transmembrane region" description="Helical" evidence="6">
    <location>
        <begin position="271"/>
        <end position="294"/>
    </location>
</feature>